<reference evidence="2 3" key="1">
    <citation type="journal article" date="2018" name="New Phytol.">
        <title>Phylogenomics of Endogonaceae and evolution of mycorrhizas within Mucoromycota.</title>
        <authorList>
            <person name="Chang Y."/>
            <person name="Desiro A."/>
            <person name="Na H."/>
            <person name="Sandor L."/>
            <person name="Lipzen A."/>
            <person name="Clum A."/>
            <person name="Barry K."/>
            <person name="Grigoriev I.V."/>
            <person name="Martin F.M."/>
            <person name="Stajich J.E."/>
            <person name="Smith M.E."/>
            <person name="Bonito G."/>
            <person name="Spatafora J.W."/>
        </authorList>
    </citation>
    <scope>NUCLEOTIDE SEQUENCE [LARGE SCALE GENOMIC DNA]</scope>
    <source>
        <strain evidence="2 3">GMNB39</strain>
    </source>
</reference>
<dbReference type="Proteomes" id="UP000268093">
    <property type="component" value="Unassembled WGS sequence"/>
</dbReference>
<dbReference type="OrthoDB" id="10264753at2759"/>
<organism evidence="2 3">
    <name type="scientific">Jimgerdemannia flammicorona</name>
    <dbReference type="NCBI Taxonomy" id="994334"/>
    <lineage>
        <taxon>Eukaryota</taxon>
        <taxon>Fungi</taxon>
        <taxon>Fungi incertae sedis</taxon>
        <taxon>Mucoromycota</taxon>
        <taxon>Mucoromycotina</taxon>
        <taxon>Endogonomycetes</taxon>
        <taxon>Endogonales</taxon>
        <taxon>Endogonaceae</taxon>
        <taxon>Jimgerdemannia</taxon>
    </lineage>
</organism>
<sequence length="103" mass="11534">MSKRTYEDDEEEIGPTVGPTLDDDDADIGPMLPSEVEAPKKKKRGTSSLELSGVFEPPPVLLGDRKEFVVTTSVDGHLKFWKKTDRGIEFVKHYRAHLGTFSE</sequence>
<proteinExistence type="predicted"/>
<feature type="region of interest" description="Disordered" evidence="1">
    <location>
        <begin position="1"/>
        <end position="56"/>
    </location>
</feature>
<dbReference type="AlphaFoldDB" id="A0A433D1P6"/>
<accession>A0A433D1P6</accession>
<gene>
    <name evidence="2" type="ORF">BC936DRAFT_149046</name>
</gene>
<evidence type="ECO:0000313" key="2">
    <source>
        <dbReference type="EMBL" id="RUP44753.1"/>
    </source>
</evidence>
<comment type="caution">
    <text evidence="2">The sequence shown here is derived from an EMBL/GenBank/DDBJ whole genome shotgun (WGS) entry which is preliminary data.</text>
</comment>
<evidence type="ECO:0000313" key="3">
    <source>
        <dbReference type="Proteomes" id="UP000268093"/>
    </source>
</evidence>
<name>A0A433D1P6_9FUNG</name>
<dbReference type="EMBL" id="RBNI01008374">
    <property type="protein sequence ID" value="RUP44753.1"/>
    <property type="molecule type" value="Genomic_DNA"/>
</dbReference>
<evidence type="ECO:0000256" key="1">
    <source>
        <dbReference type="SAM" id="MobiDB-lite"/>
    </source>
</evidence>
<keyword evidence="3" id="KW-1185">Reference proteome</keyword>
<protein>
    <submittedName>
        <fullName evidence="2">Uncharacterized protein</fullName>
    </submittedName>
</protein>